<proteinExistence type="predicted"/>
<evidence type="ECO:0000313" key="1">
    <source>
        <dbReference type="Proteomes" id="UP000694871"/>
    </source>
</evidence>
<accession>A0ABM1L2Q2</accession>
<dbReference type="GeneID" id="107121762"/>
<dbReference type="PANTHER" id="PTHR34645">
    <property type="entry name" value="SIMILAR TO HYPOTHETICAL PROTEIN"/>
    <property type="match status" value="1"/>
</dbReference>
<dbReference type="PANTHER" id="PTHR34645:SF1">
    <property type="entry name" value="GENE 136-RELATED"/>
    <property type="match status" value="1"/>
</dbReference>
<sequence>MIRNPDFDTFVCCAVCSKLIPPPPTVETYERIREYKPFKTRYYTHKDILDVGADIKQQEAERREQEVQKRIEKVQHKLLLQAEMEKEEAVDDALVRAAALHKQDIEELKKKHEIELQVAVMNTRTEMLKHLEVELKRESEAAEQRMTHKLQRLMLEISLEKTTAVAEARKQERAKTAEALAKQQTHNMEQLRRAGTIANEIYQKNLKQLTWEKKHEMEIAFAIAQREYQDETDKLLKAADSVREAQLELVVTKVNEKDTEISSLSQKLDYITKWKDSLEDEILETREAFQKYIDDTFPQLAPGQANFILPFRISTAFTDGDVDVQSQ</sequence>
<organism evidence="1 2">
    <name type="scientific">Gekko japonicus</name>
    <name type="common">Schlegel's Japanese gecko</name>
    <dbReference type="NCBI Taxonomy" id="146911"/>
    <lineage>
        <taxon>Eukaryota</taxon>
        <taxon>Metazoa</taxon>
        <taxon>Chordata</taxon>
        <taxon>Craniata</taxon>
        <taxon>Vertebrata</taxon>
        <taxon>Euteleostomi</taxon>
        <taxon>Lepidosauria</taxon>
        <taxon>Squamata</taxon>
        <taxon>Bifurcata</taxon>
        <taxon>Gekkota</taxon>
        <taxon>Gekkonidae</taxon>
        <taxon>Gekkoninae</taxon>
        <taxon>Gekko</taxon>
    </lineage>
</organism>
<dbReference type="InterPro" id="IPR038927">
    <property type="entry name" value="C6orf163"/>
</dbReference>
<gene>
    <name evidence="2" type="primary">LOC107121762</name>
</gene>
<keyword evidence="1" id="KW-1185">Reference proteome</keyword>
<evidence type="ECO:0000313" key="2">
    <source>
        <dbReference type="RefSeq" id="XP_015280239.1"/>
    </source>
</evidence>
<reference evidence="2" key="1">
    <citation type="submission" date="2025-08" db="UniProtKB">
        <authorList>
            <consortium name="RefSeq"/>
        </authorList>
    </citation>
    <scope>IDENTIFICATION</scope>
</reference>
<protein>
    <submittedName>
        <fullName evidence="2">Uncharacterized protein C6orf163 homolog</fullName>
    </submittedName>
</protein>
<dbReference type="Proteomes" id="UP000694871">
    <property type="component" value="Unplaced"/>
</dbReference>
<dbReference type="RefSeq" id="XP_015280239.1">
    <property type="nucleotide sequence ID" value="XM_015424753.1"/>
</dbReference>
<name>A0ABM1L2Q2_GEKJA</name>